<accession>A0ABZ3H845</accession>
<sequence length="74" mass="8073">MSSLRLLTCFVKETRWVPTRREDALRIISEEMGGADPEGILAYVLEATKEGKTVTVGECRFRQEATGGGPSPSS</sequence>
<dbReference type="EMBL" id="CP147920">
    <property type="protein sequence ID" value="XAU14702.1"/>
    <property type="molecule type" value="Genomic_DNA"/>
</dbReference>
<proteinExistence type="predicted"/>
<evidence type="ECO:0000313" key="1">
    <source>
        <dbReference type="EMBL" id="XAU14702.1"/>
    </source>
</evidence>
<name>A0ABZ3H845_9BACT</name>
<keyword evidence="2" id="KW-1185">Reference proteome</keyword>
<gene>
    <name evidence="1" type="ORF">WCY31_10675</name>
</gene>
<dbReference type="RefSeq" id="WP_345969795.1">
    <property type="nucleotide sequence ID" value="NZ_CP147920.1"/>
</dbReference>
<evidence type="ECO:0000313" key="2">
    <source>
        <dbReference type="Proteomes" id="UP001447842"/>
    </source>
</evidence>
<reference evidence="1 2" key="1">
    <citation type="submission" date="2024-03" db="EMBL/GenBank/DDBJ databases">
        <title>Sulfurimonas sp. HSL3-1.</title>
        <authorList>
            <person name="Wang S."/>
        </authorList>
    </citation>
    <scope>NUCLEOTIDE SEQUENCE [LARGE SCALE GENOMIC DNA]</scope>
    <source>
        <strain evidence="1 2">HSL3-1</strain>
    </source>
</reference>
<organism evidence="1 2">
    <name type="scientific">Sulfurimonas diazotrophicus</name>
    <dbReference type="NCBI Taxonomy" id="3131939"/>
    <lineage>
        <taxon>Bacteria</taxon>
        <taxon>Pseudomonadati</taxon>
        <taxon>Campylobacterota</taxon>
        <taxon>Epsilonproteobacteria</taxon>
        <taxon>Campylobacterales</taxon>
        <taxon>Sulfurimonadaceae</taxon>
        <taxon>Sulfurimonas</taxon>
    </lineage>
</organism>
<protein>
    <submittedName>
        <fullName evidence="1">Uncharacterized protein</fullName>
    </submittedName>
</protein>
<dbReference type="Proteomes" id="UP001447842">
    <property type="component" value="Chromosome"/>
</dbReference>